<name>A0AAW9KY25_9ACTO</name>
<sequence length="278" mass="31503">MTNISIKMTLNGQPLTREWIKSKELERIHHVVQEMADLGAEFTHKGQPISSEDLLALPFEPAKEALIETKMALGKDSILKLYESKLAESDEMWRSIVANTEKGRNLQPAYVEVDVDGLTLGDFLAFNQSLNKMTDPALPFKIHPEHFVFAGIHGGQEVMEMVGQYGEPTYQKLFIHPDTEKPVALDDDTEMAMVGDGVLMSDQTVDMKMYGMHQFKMKKGGLRIKLGVFFPETAPKEMILGHQEHLAVEFYNSLTFAYQTKSFRGKILNTVLKFKKFD</sequence>
<protein>
    <submittedName>
        <fullName evidence="1">Uncharacterized protein</fullName>
    </submittedName>
</protein>
<gene>
    <name evidence="1" type="ORF">QU665_11305</name>
</gene>
<reference evidence="1 2" key="1">
    <citation type="submission" date="2023-06" db="EMBL/GenBank/DDBJ databases">
        <title>Actinomyces orist ORNL 0101 HMT-893 genome.</title>
        <authorList>
            <person name="Johnston C.D."/>
            <person name="Chen T."/>
            <person name="Dewhirst F.E."/>
        </authorList>
    </citation>
    <scope>NUCLEOTIDE SEQUENCE [LARGE SCALE GENOMIC DNA]</scope>
    <source>
        <strain evidence="1 2">ORNL 0101</strain>
    </source>
</reference>
<proteinExistence type="predicted"/>
<accession>A0AAW9KY25</accession>
<evidence type="ECO:0000313" key="1">
    <source>
        <dbReference type="EMBL" id="MEA1305644.1"/>
    </source>
</evidence>
<dbReference type="RefSeq" id="WP_075391669.1">
    <property type="nucleotide sequence ID" value="NZ_JAXBCZ010000002.1"/>
</dbReference>
<organism evidence="1 2">
    <name type="scientific">Actinomyces oris</name>
    <dbReference type="NCBI Taxonomy" id="544580"/>
    <lineage>
        <taxon>Bacteria</taxon>
        <taxon>Bacillati</taxon>
        <taxon>Actinomycetota</taxon>
        <taxon>Actinomycetes</taxon>
        <taxon>Actinomycetales</taxon>
        <taxon>Actinomycetaceae</taxon>
        <taxon>Actinomyces</taxon>
    </lineage>
</organism>
<dbReference type="Proteomes" id="UP001289581">
    <property type="component" value="Unassembled WGS sequence"/>
</dbReference>
<comment type="caution">
    <text evidence="1">The sequence shown here is derived from an EMBL/GenBank/DDBJ whole genome shotgun (WGS) entry which is preliminary data.</text>
</comment>
<keyword evidence="2" id="KW-1185">Reference proteome</keyword>
<evidence type="ECO:0000313" key="2">
    <source>
        <dbReference type="Proteomes" id="UP001289581"/>
    </source>
</evidence>
<dbReference type="AlphaFoldDB" id="A0AAW9KY25"/>
<dbReference type="EMBL" id="JAXBCZ010000002">
    <property type="protein sequence ID" value="MEA1305644.1"/>
    <property type="molecule type" value="Genomic_DNA"/>
</dbReference>